<gene>
    <name evidence="4" type="ORF">DCF19_17235</name>
</gene>
<dbReference type="GO" id="GO:0016787">
    <property type="term" value="F:hydrolase activity"/>
    <property type="evidence" value="ECO:0007669"/>
    <property type="project" value="InterPro"/>
</dbReference>
<dbReference type="Gene3D" id="3.40.50.300">
    <property type="entry name" value="P-loop containing nucleotide triphosphate hydrolases"/>
    <property type="match status" value="2"/>
</dbReference>
<feature type="region of interest" description="Disordered" evidence="1">
    <location>
        <begin position="419"/>
        <end position="485"/>
    </location>
</feature>
<reference evidence="4 5" key="2">
    <citation type="submission" date="2018-06" db="EMBL/GenBank/DDBJ databases">
        <title>Metagenomic assembly of (sub)arctic Cyanobacteria and their associated microbiome from non-axenic cultures.</title>
        <authorList>
            <person name="Baurain D."/>
        </authorList>
    </citation>
    <scope>NUCLEOTIDE SEQUENCE [LARGE SCALE GENOMIC DNA]</scope>
    <source>
        <strain evidence="4">ULC066bin1</strain>
    </source>
</reference>
<dbReference type="Proteomes" id="UP000249467">
    <property type="component" value="Unassembled WGS sequence"/>
</dbReference>
<dbReference type="InterPro" id="IPR014001">
    <property type="entry name" value="Helicase_ATP-bd"/>
</dbReference>
<feature type="compositionally biased region" description="Low complexity" evidence="1">
    <location>
        <begin position="435"/>
        <end position="446"/>
    </location>
</feature>
<feature type="compositionally biased region" description="Polar residues" evidence="1">
    <location>
        <begin position="458"/>
        <end position="485"/>
    </location>
</feature>
<dbReference type="EMBL" id="QBML01000025">
    <property type="protein sequence ID" value="PZO38211.1"/>
    <property type="molecule type" value="Genomic_DNA"/>
</dbReference>
<dbReference type="PROSITE" id="PS51192">
    <property type="entry name" value="HELICASE_ATP_BIND_1"/>
    <property type="match status" value="1"/>
</dbReference>
<evidence type="ECO:0000259" key="2">
    <source>
        <dbReference type="PROSITE" id="PS51192"/>
    </source>
</evidence>
<dbReference type="PANTHER" id="PTHR47396:SF1">
    <property type="entry name" value="ATP-DEPENDENT HELICASE IRC3-RELATED"/>
    <property type="match status" value="1"/>
</dbReference>
<comment type="caution">
    <text evidence="4">The sequence shown here is derived from an EMBL/GenBank/DDBJ whole genome shotgun (WGS) entry which is preliminary data.</text>
</comment>
<feature type="domain" description="Helicase C-terminal" evidence="3">
    <location>
        <begin position="224"/>
        <end position="390"/>
    </location>
</feature>
<name>A0A2W4XRR0_9CYAN</name>
<keyword evidence="4" id="KW-0255">Endonuclease</keyword>
<evidence type="ECO:0000313" key="5">
    <source>
        <dbReference type="Proteomes" id="UP000249467"/>
    </source>
</evidence>
<keyword evidence="4" id="KW-0378">Hydrolase</keyword>
<dbReference type="InterPro" id="IPR001650">
    <property type="entry name" value="Helicase_C-like"/>
</dbReference>
<dbReference type="SUPFAM" id="SSF52540">
    <property type="entry name" value="P-loop containing nucleoside triphosphate hydrolases"/>
    <property type="match status" value="1"/>
</dbReference>
<dbReference type="Pfam" id="PF00271">
    <property type="entry name" value="Helicase_C"/>
    <property type="match status" value="1"/>
</dbReference>
<dbReference type="PANTHER" id="PTHR47396">
    <property type="entry name" value="TYPE I RESTRICTION ENZYME ECOKI R PROTEIN"/>
    <property type="match status" value="1"/>
</dbReference>
<evidence type="ECO:0000313" key="4">
    <source>
        <dbReference type="EMBL" id="PZO38211.1"/>
    </source>
</evidence>
<dbReference type="InterPro" id="IPR006935">
    <property type="entry name" value="Helicase/UvrB_N"/>
</dbReference>
<proteinExistence type="predicted"/>
<dbReference type="PROSITE" id="PS51194">
    <property type="entry name" value="HELICASE_CTER"/>
    <property type="match status" value="1"/>
</dbReference>
<feature type="domain" description="Helicase ATP-binding" evidence="2">
    <location>
        <begin position="17"/>
        <end position="169"/>
    </location>
</feature>
<dbReference type="GO" id="GO:0003677">
    <property type="term" value="F:DNA binding"/>
    <property type="evidence" value="ECO:0007669"/>
    <property type="project" value="InterPro"/>
</dbReference>
<evidence type="ECO:0000259" key="3">
    <source>
        <dbReference type="PROSITE" id="PS51194"/>
    </source>
</evidence>
<dbReference type="GO" id="GO:0005829">
    <property type="term" value="C:cytosol"/>
    <property type="evidence" value="ECO:0007669"/>
    <property type="project" value="TreeGrafter"/>
</dbReference>
<sequence>MSELRDYQKRVIDEIYTTWRLGKRSILLAMPTGSGKTRTFSELAKHFYDRQQRVLLLVHREELLWQARNTLEKTLRSPIGVIKADRPMHLEYPVQCASVQTLVKRLEKQEVDLGAIALVIVDEAHLSLAPSYLKILSYFPEALILGVTATPSRLDGRGFDRLYEALVIGPSVSELIWRGFLADYDVLAPESFLPTEEGIRIAGGDFNSADLAERIDRRYVAGCAVDAYMRHAHQKRCVVFAINLDHSKAIAERYRTAGIAAEHIDGETVPKERQAILERFRGGQTRVLCNVNLFTEGFDVPEIEVIQLCRPTKSVALHLQMLGRGLRPKGGSKALVLDHAGNCLRLGGAKAERNWTLQGLVEEVPELQPALEAFVEQPIPVIPKFQIDLPNLPKRRVEIYETDADFYNIPTHTELETHLAQQTYRQLSQPRTATSRSLRSPSESEPNQPSRNRRSAQTRKINTNPSQKPSSTNRSSRPSHQLSPLQKVSKAAIELAETLESILVWVWRSWFPPKRKQIDASRRYKHPPNFR</sequence>
<dbReference type="SMART" id="SM00490">
    <property type="entry name" value="HELICc"/>
    <property type="match status" value="1"/>
</dbReference>
<feature type="compositionally biased region" description="Polar residues" evidence="1">
    <location>
        <begin position="419"/>
        <end position="434"/>
    </location>
</feature>
<protein>
    <submittedName>
        <fullName evidence="4">Type III restriction endonuclease subunit R</fullName>
    </submittedName>
</protein>
<dbReference type="SMART" id="SM00487">
    <property type="entry name" value="DEXDc"/>
    <property type="match status" value="1"/>
</dbReference>
<evidence type="ECO:0000256" key="1">
    <source>
        <dbReference type="SAM" id="MobiDB-lite"/>
    </source>
</evidence>
<dbReference type="AlphaFoldDB" id="A0A2W4XRR0"/>
<dbReference type="InterPro" id="IPR050742">
    <property type="entry name" value="Helicase_Restrict-Modif_Enz"/>
</dbReference>
<dbReference type="GO" id="GO:0004519">
    <property type="term" value="F:endonuclease activity"/>
    <property type="evidence" value="ECO:0007669"/>
    <property type="project" value="UniProtKB-KW"/>
</dbReference>
<accession>A0A2W4XRR0</accession>
<dbReference type="InterPro" id="IPR027417">
    <property type="entry name" value="P-loop_NTPase"/>
</dbReference>
<organism evidence="4 5">
    <name type="scientific">Pseudanabaena frigida</name>
    <dbReference type="NCBI Taxonomy" id="945775"/>
    <lineage>
        <taxon>Bacteria</taxon>
        <taxon>Bacillati</taxon>
        <taxon>Cyanobacteriota</taxon>
        <taxon>Cyanophyceae</taxon>
        <taxon>Pseudanabaenales</taxon>
        <taxon>Pseudanabaenaceae</taxon>
        <taxon>Pseudanabaena</taxon>
    </lineage>
</organism>
<keyword evidence="4" id="KW-0540">Nuclease</keyword>
<reference evidence="4 5" key="1">
    <citation type="submission" date="2018-04" db="EMBL/GenBank/DDBJ databases">
        <authorList>
            <person name="Go L.Y."/>
            <person name="Mitchell J.A."/>
        </authorList>
    </citation>
    <scope>NUCLEOTIDE SEQUENCE [LARGE SCALE GENOMIC DNA]</scope>
    <source>
        <strain evidence="4">ULC066bin1</strain>
    </source>
</reference>
<dbReference type="GO" id="GO:0005524">
    <property type="term" value="F:ATP binding"/>
    <property type="evidence" value="ECO:0007669"/>
    <property type="project" value="InterPro"/>
</dbReference>
<dbReference type="Pfam" id="PF04851">
    <property type="entry name" value="ResIII"/>
    <property type="match status" value="1"/>
</dbReference>